<protein>
    <submittedName>
        <fullName evidence="2">DUF1496 domain-containing protein</fullName>
    </submittedName>
</protein>
<feature type="signal peptide" evidence="1">
    <location>
        <begin position="1"/>
        <end position="18"/>
    </location>
</feature>
<feature type="chain" id="PRO_5045328715" evidence="1">
    <location>
        <begin position="19"/>
        <end position="102"/>
    </location>
</feature>
<dbReference type="Proteomes" id="UP001216189">
    <property type="component" value="Unassembled WGS sequence"/>
</dbReference>
<dbReference type="RefSeq" id="WP_274721447.1">
    <property type="nucleotide sequence ID" value="NZ_JARBFT010000001.1"/>
</dbReference>
<dbReference type="InterPro" id="IPR009971">
    <property type="entry name" value="DUF1496"/>
</dbReference>
<evidence type="ECO:0000313" key="2">
    <source>
        <dbReference type="EMBL" id="MDE1513695.1"/>
    </source>
</evidence>
<evidence type="ECO:0000256" key="1">
    <source>
        <dbReference type="SAM" id="SignalP"/>
    </source>
</evidence>
<accession>A0ABT5UW91</accession>
<keyword evidence="1" id="KW-0732">Signal</keyword>
<organism evidence="2 3">
    <name type="scientific">Vibrio chanodichtyis</name>
    <dbReference type="NCBI Taxonomy" id="3027932"/>
    <lineage>
        <taxon>Bacteria</taxon>
        <taxon>Pseudomonadati</taxon>
        <taxon>Pseudomonadota</taxon>
        <taxon>Gammaproteobacteria</taxon>
        <taxon>Vibrionales</taxon>
        <taxon>Vibrionaceae</taxon>
        <taxon>Vibrio</taxon>
    </lineage>
</organism>
<sequence>MRSTIGALITLCYSVALAAAPQPIRLPPTQPATPLPIVIGTNTVQRLCYYQDQAYSLGAVILIGEIYLSCQPAHEFETHGALQWLPFNQPLNPIPKSKLIHP</sequence>
<dbReference type="EMBL" id="JARBFT010000001">
    <property type="protein sequence ID" value="MDE1513695.1"/>
    <property type="molecule type" value="Genomic_DNA"/>
</dbReference>
<name>A0ABT5UW91_9VIBR</name>
<keyword evidence="3" id="KW-1185">Reference proteome</keyword>
<dbReference type="Pfam" id="PF07383">
    <property type="entry name" value="DUF1496"/>
    <property type="match status" value="1"/>
</dbReference>
<gene>
    <name evidence="2" type="ORF">PUN32_01540</name>
</gene>
<proteinExistence type="predicted"/>
<reference evidence="2 3" key="1">
    <citation type="submission" date="2023-02" db="EMBL/GenBank/DDBJ databases">
        <title>Vibrio intestini sp. nov., a close relative of Vibrio cholerae isolated from the intestine of Healthy Culter dabryi.</title>
        <authorList>
            <person name="Wu N."/>
        </authorList>
    </citation>
    <scope>NUCLEOTIDE SEQUENCE [LARGE SCALE GENOMIC DNA]</scope>
    <source>
        <strain evidence="2 3">DSL-7</strain>
    </source>
</reference>
<evidence type="ECO:0000313" key="3">
    <source>
        <dbReference type="Proteomes" id="UP001216189"/>
    </source>
</evidence>
<comment type="caution">
    <text evidence="2">The sequence shown here is derived from an EMBL/GenBank/DDBJ whole genome shotgun (WGS) entry which is preliminary data.</text>
</comment>